<dbReference type="GO" id="GO:0016887">
    <property type="term" value="F:ATP hydrolysis activity"/>
    <property type="evidence" value="ECO:0007669"/>
    <property type="project" value="InterPro"/>
</dbReference>
<protein>
    <submittedName>
        <fullName evidence="2">AAA family ATPase</fullName>
    </submittedName>
</protein>
<evidence type="ECO:0000313" key="2">
    <source>
        <dbReference type="EMBL" id="MBY5958340.1"/>
    </source>
</evidence>
<dbReference type="PANTHER" id="PTHR42759:SF1">
    <property type="entry name" value="MAGNESIUM-CHELATASE SUBUNIT CHLD"/>
    <property type="match status" value="1"/>
</dbReference>
<keyword evidence="3" id="KW-1185">Reference proteome</keyword>
<dbReference type="GO" id="GO:0005524">
    <property type="term" value="F:ATP binding"/>
    <property type="evidence" value="ECO:0007669"/>
    <property type="project" value="InterPro"/>
</dbReference>
<dbReference type="SUPFAM" id="SSF52540">
    <property type="entry name" value="P-loop containing nucleoside triphosphate hydrolases"/>
    <property type="match status" value="1"/>
</dbReference>
<dbReference type="InterPro" id="IPR050764">
    <property type="entry name" value="CbbQ/NirQ/NorQ/GpvN"/>
</dbReference>
<dbReference type="InterPro" id="IPR011704">
    <property type="entry name" value="ATPase_dyneun-rel_AAA"/>
</dbReference>
<comment type="caution">
    <text evidence="2">The sequence shown here is derived from an EMBL/GenBank/DDBJ whole genome shotgun (WGS) entry which is preliminary data.</text>
</comment>
<gene>
    <name evidence="2" type="ORF">KUV50_09375</name>
</gene>
<organism evidence="2 3">
    <name type="scientific">Membranihabitans marinus</name>
    <dbReference type="NCBI Taxonomy" id="1227546"/>
    <lineage>
        <taxon>Bacteria</taxon>
        <taxon>Pseudomonadati</taxon>
        <taxon>Bacteroidota</taxon>
        <taxon>Saprospiria</taxon>
        <taxon>Saprospirales</taxon>
        <taxon>Saprospiraceae</taxon>
        <taxon>Membranihabitans</taxon>
    </lineage>
</organism>
<name>A0A953HTV9_9BACT</name>
<dbReference type="AlphaFoldDB" id="A0A953HTV9"/>
<evidence type="ECO:0000313" key="3">
    <source>
        <dbReference type="Proteomes" id="UP000753961"/>
    </source>
</evidence>
<evidence type="ECO:0000259" key="1">
    <source>
        <dbReference type="Pfam" id="PF07728"/>
    </source>
</evidence>
<dbReference type="PANTHER" id="PTHR42759">
    <property type="entry name" value="MOXR FAMILY PROTEIN"/>
    <property type="match status" value="1"/>
</dbReference>
<accession>A0A953HTV9</accession>
<sequence>MNTKSDLLREKTEIAYKEELEWLQKHDQEDKPVNWLLSPRSVLTFILGGDVEGKAISPKYIGQKSLIETAIATLVTDRALLLTGVPGTAKSWVGDHLAAAISGDTSYLIQGSSATTEEDLLFGWNYASLIAHGPSEKALVPGAVFRGMTEGKLVRIEELTRIPAIIQDNLLSLLSEKMMMIPELKLEVRARQGFNIIATANDKDRGTYALSDALKRRFNVVHLPLPDTLEEEVQIIRYKLDGESINESIESILPEKEIQRIVQIFRELRSGITEDGKQKIKPTENTLSTAEAISTARQSMNMARFFGNGVVSAREVALTLPGSIIKNPEKDGPAWQDYRNTIIAQRKEWKDLFEALAQKEKE</sequence>
<dbReference type="Proteomes" id="UP000753961">
    <property type="component" value="Unassembled WGS sequence"/>
</dbReference>
<proteinExistence type="predicted"/>
<feature type="domain" description="ATPase dynein-related AAA" evidence="1">
    <location>
        <begin position="80"/>
        <end position="218"/>
    </location>
</feature>
<dbReference type="EMBL" id="JAHVHU010000008">
    <property type="protein sequence ID" value="MBY5958340.1"/>
    <property type="molecule type" value="Genomic_DNA"/>
</dbReference>
<reference evidence="2" key="1">
    <citation type="submission" date="2021-06" db="EMBL/GenBank/DDBJ databases">
        <title>44 bacteria genomes isolated from Dapeng, Shenzhen.</title>
        <authorList>
            <person name="Zheng W."/>
            <person name="Yu S."/>
            <person name="Huang Y."/>
        </authorList>
    </citation>
    <scope>NUCLEOTIDE SEQUENCE</scope>
    <source>
        <strain evidence="2">DP5N28-2</strain>
    </source>
</reference>
<dbReference type="Gene3D" id="3.40.50.300">
    <property type="entry name" value="P-loop containing nucleotide triphosphate hydrolases"/>
    <property type="match status" value="1"/>
</dbReference>
<dbReference type="InterPro" id="IPR027417">
    <property type="entry name" value="P-loop_NTPase"/>
</dbReference>
<dbReference type="Pfam" id="PF07728">
    <property type="entry name" value="AAA_5"/>
    <property type="match status" value="1"/>
</dbReference>
<dbReference type="RefSeq" id="WP_222579878.1">
    <property type="nucleotide sequence ID" value="NZ_JAHVHU010000008.1"/>
</dbReference>